<keyword evidence="5" id="KW-1185">Reference proteome</keyword>
<dbReference type="AlphaFoldDB" id="A0A1I1WHY2"/>
<protein>
    <submittedName>
        <fullName evidence="4">Uncharacterized protein</fullName>
    </submittedName>
</protein>
<feature type="domain" description="Lnb-like transmembrane" evidence="3">
    <location>
        <begin position="293"/>
        <end position="421"/>
    </location>
</feature>
<keyword evidence="1" id="KW-0472">Membrane</keyword>
<dbReference type="InParanoid" id="A0A1I1WHY2"/>
<evidence type="ECO:0000313" key="5">
    <source>
        <dbReference type="Proteomes" id="UP000181976"/>
    </source>
</evidence>
<feature type="transmembrane region" description="Helical" evidence="1">
    <location>
        <begin position="20"/>
        <end position="43"/>
    </location>
</feature>
<name>A0A1I1WHY2_9BACT</name>
<evidence type="ECO:0000256" key="1">
    <source>
        <dbReference type="SAM" id="Phobius"/>
    </source>
</evidence>
<keyword evidence="1" id="KW-1133">Transmembrane helix</keyword>
<sequence>MICLLKMKFTKLNFLRFNVVTLSSEFVFIWKVSCISLLLLYLLPNQFYGQSIPQLSEQASISVLTCAPGDELYSLFGHTAILVSDPENKIDYTFNYGTFDFNTPFFYLKFSQGNLDYLLSVTSFKNFLKEYFISGRSVWQQELNLSYEQKNELFKALIINARPENRAYRYDFFYDNCATRVGNIILEHIPGEVVFKNSPDSIKNITFREAIHPYLNRKPWIKLGIDLVLGAKADLLTDSVSIMFLPDHLMSQIAGLKFTDSSGRSQDLVKTQSLVLDFSDRKVIEPNSVSTSLFFWLFLFLLLLLSFGEVLGAINLKLFDFFLYLIIGITGLVVFYLAFVSFHIVTGSNWNLLWANPLWLIAVFLRNRKFTSVIRVILQCLLLLFFVSLLFTPQYIPNEFVAVSLLLFIRISPVINLILYKKVKR</sequence>
<dbReference type="InterPro" id="IPR025178">
    <property type="entry name" value="Lnb_N"/>
</dbReference>
<feature type="transmembrane region" description="Helical" evidence="1">
    <location>
        <begin position="293"/>
        <end position="314"/>
    </location>
</feature>
<feature type="transmembrane region" description="Helical" evidence="1">
    <location>
        <begin position="377"/>
        <end position="396"/>
    </location>
</feature>
<accession>A0A1I1WHY2</accession>
<dbReference type="EMBL" id="FONA01000004">
    <property type="protein sequence ID" value="SFD94766.1"/>
    <property type="molecule type" value="Genomic_DNA"/>
</dbReference>
<dbReference type="Pfam" id="PF13387">
    <property type="entry name" value="Lnb_N"/>
    <property type="match status" value="1"/>
</dbReference>
<dbReference type="Pfam" id="PF25221">
    <property type="entry name" value="5TMH_Lnb"/>
    <property type="match status" value="1"/>
</dbReference>
<organism evidence="4 5">
    <name type="scientific">Thermophagus xiamenensis</name>
    <dbReference type="NCBI Taxonomy" id="385682"/>
    <lineage>
        <taxon>Bacteria</taxon>
        <taxon>Pseudomonadati</taxon>
        <taxon>Bacteroidota</taxon>
        <taxon>Bacteroidia</taxon>
        <taxon>Marinilabiliales</taxon>
        <taxon>Marinilabiliaceae</taxon>
        <taxon>Thermophagus</taxon>
    </lineage>
</organism>
<dbReference type="STRING" id="385682.SAMN05444380_104113"/>
<feature type="transmembrane region" description="Helical" evidence="1">
    <location>
        <begin position="348"/>
        <end position="365"/>
    </location>
</feature>
<feature type="domain" description="Lnb N-terminal periplasmic" evidence="2">
    <location>
        <begin position="57"/>
        <end position="191"/>
    </location>
</feature>
<keyword evidence="1" id="KW-0812">Transmembrane</keyword>
<proteinExistence type="predicted"/>
<feature type="transmembrane region" description="Helical" evidence="1">
    <location>
        <begin position="402"/>
        <end position="420"/>
    </location>
</feature>
<gene>
    <name evidence="4" type="ORF">SAMN05444380_104113</name>
</gene>
<evidence type="ECO:0000313" key="4">
    <source>
        <dbReference type="EMBL" id="SFD94766.1"/>
    </source>
</evidence>
<feature type="transmembrane region" description="Helical" evidence="1">
    <location>
        <begin position="321"/>
        <end position="342"/>
    </location>
</feature>
<dbReference type="InterPro" id="IPR057436">
    <property type="entry name" value="5TMH_Lnb"/>
</dbReference>
<dbReference type="eggNOG" id="ENOG502Z87C">
    <property type="taxonomic scope" value="Bacteria"/>
</dbReference>
<reference evidence="4 5" key="1">
    <citation type="submission" date="2016-10" db="EMBL/GenBank/DDBJ databases">
        <authorList>
            <person name="de Groot N.N."/>
        </authorList>
    </citation>
    <scope>NUCLEOTIDE SEQUENCE [LARGE SCALE GENOMIC DNA]</scope>
    <source>
        <strain evidence="4 5">DSM 19012</strain>
    </source>
</reference>
<evidence type="ECO:0000259" key="2">
    <source>
        <dbReference type="Pfam" id="PF13387"/>
    </source>
</evidence>
<evidence type="ECO:0000259" key="3">
    <source>
        <dbReference type="Pfam" id="PF25221"/>
    </source>
</evidence>
<dbReference type="Proteomes" id="UP000181976">
    <property type="component" value="Unassembled WGS sequence"/>
</dbReference>